<gene>
    <name evidence="1" type="primary">tusB</name>
    <name evidence="1" type="ORF">GCM10022277_33940</name>
</gene>
<reference evidence="2" key="1">
    <citation type="journal article" date="2019" name="Int. J. Syst. Evol. Microbiol.">
        <title>The Global Catalogue of Microorganisms (GCM) 10K type strain sequencing project: providing services to taxonomists for standard genome sequencing and annotation.</title>
        <authorList>
            <consortium name="The Broad Institute Genomics Platform"/>
            <consortium name="The Broad Institute Genome Sequencing Center for Infectious Disease"/>
            <person name="Wu L."/>
            <person name="Ma J."/>
        </authorList>
    </citation>
    <scope>NUCLEOTIDE SEQUENCE [LARGE SCALE GENOMIC DNA]</scope>
    <source>
        <strain evidence="2">JCM 17551</strain>
    </source>
</reference>
<proteinExistence type="predicted"/>
<sequence>MTLHLVFSSPFNSNALKECLACVAPTDGILFLEDGVYANQHSQDLTSQNELYMLHEDCIARGLEANASFQTINYDDFVALTLKYSKTVSWR</sequence>
<dbReference type="PANTHER" id="PTHR37526:SF1">
    <property type="entry name" value="PROTEIN TUSB"/>
    <property type="match status" value="1"/>
</dbReference>
<keyword evidence="2" id="KW-1185">Reference proteome</keyword>
<dbReference type="NCBIfam" id="TIGR03011">
    <property type="entry name" value="sulf_tusB_dsrH"/>
    <property type="match status" value="1"/>
</dbReference>
<comment type="caution">
    <text evidence="1">The sequence shown here is derived from an EMBL/GenBank/DDBJ whole genome shotgun (WGS) entry which is preliminary data.</text>
</comment>
<evidence type="ECO:0000313" key="1">
    <source>
        <dbReference type="EMBL" id="GAA3934570.1"/>
    </source>
</evidence>
<dbReference type="Gene3D" id="3.40.1260.10">
    <property type="entry name" value="DsrEFH-like"/>
    <property type="match status" value="1"/>
</dbReference>
<evidence type="ECO:0000313" key="2">
    <source>
        <dbReference type="Proteomes" id="UP001501565"/>
    </source>
</evidence>
<dbReference type="Proteomes" id="UP001501565">
    <property type="component" value="Unassembled WGS sequence"/>
</dbReference>
<dbReference type="Pfam" id="PF04077">
    <property type="entry name" value="DsrH"/>
    <property type="match status" value="1"/>
</dbReference>
<dbReference type="InterPro" id="IPR007215">
    <property type="entry name" value="Sulphur_relay_TusB/DsrH"/>
</dbReference>
<name>A0ABP7N1C7_9GAMM</name>
<dbReference type="PANTHER" id="PTHR37526">
    <property type="entry name" value="PROTEIN TUSB"/>
    <property type="match status" value="1"/>
</dbReference>
<dbReference type="RefSeq" id="WP_344799787.1">
    <property type="nucleotide sequence ID" value="NZ_BAABBN010000012.1"/>
</dbReference>
<dbReference type="EMBL" id="BAABBN010000012">
    <property type="protein sequence ID" value="GAA3934570.1"/>
    <property type="molecule type" value="Genomic_DNA"/>
</dbReference>
<dbReference type="SUPFAM" id="SSF75169">
    <property type="entry name" value="DsrEFH-like"/>
    <property type="match status" value="1"/>
</dbReference>
<dbReference type="InterPro" id="IPR027396">
    <property type="entry name" value="DsrEFH-like"/>
</dbReference>
<protein>
    <submittedName>
        <fullName evidence="1">Sulfurtransferase complex subunit TusB</fullName>
    </submittedName>
</protein>
<accession>A0ABP7N1C7</accession>
<organism evidence="1 2">
    <name type="scientific">Litoribacillus peritrichatus</name>
    <dbReference type="NCBI Taxonomy" id="718191"/>
    <lineage>
        <taxon>Bacteria</taxon>
        <taxon>Pseudomonadati</taxon>
        <taxon>Pseudomonadota</taxon>
        <taxon>Gammaproteobacteria</taxon>
        <taxon>Oceanospirillales</taxon>
        <taxon>Oceanospirillaceae</taxon>
        <taxon>Litoribacillus</taxon>
    </lineage>
</organism>